<dbReference type="EMBL" id="CP034726">
    <property type="protein sequence ID" value="QBP18776.1"/>
    <property type="molecule type" value="Genomic_DNA"/>
</dbReference>
<dbReference type="GO" id="GO:0046933">
    <property type="term" value="F:proton-transporting ATP synthase activity, rotational mechanism"/>
    <property type="evidence" value="ECO:0007669"/>
    <property type="project" value="UniProtKB-UniRule"/>
</dbReference>
<reference evidence="9" key="1">
    <citation type="submission" date="2018-12" db="EMBL/GenBank/DDBJ databases">
        <title>A new species of lactobacillus.</title>
        <authorList>
            <person name="Jian Y."/>
            <person name="Xin L."/>
            <person name="Hong Z.J."/>
            <person name="Ming L.Z."/>
            <person name="Hong X.Z."/>
        </authorList>
    </citation>
    <scope>NUCLEOTIDE SEQUENCE [LARGE SCALE GENOMIC DNA]</scope>
    <source>
        <strain evidence="9">HSLZ-75</strain>
    </source>
</reference>
<dbReference type="InterPro" id="IPR000711">
    <property type="entry name" value="ATPase_OSCP/dsu"/>
</dbReference>
<dbReference type="GO" id="GO:0005886">
    <property type="term" value="C:plasma membrane"/>
    <property type="evidence" value="ECO:0007669"/>
    <property type="project" value="UniProtKB-SubCell"/>
</dbReference>
<dbReference type="InterPro" id="IPR026015">
    <property type="entry name" value="ATP_synth_OSCP/delta_N_sf"/>
</dbReference>
<dbReference type="NCBIfam" id="TIGR01145">
    <property type="entry name" value="ATP_synt_delta"/>
    <property type="match status" value="1"/>
</dbReference>
<evidence type="ECO:0000256" key="1">
    <source>
        <dbReference type="ARBA" id="ARBA00004370"/>
    </source>
</evidence>
<dbReference type="AlphaFoldDB" id="A0A4P6ZLS4"/>
<evidence type="ECO:0000256" key="6">
    <source>
        <dbReference type="ARBA" id="ARBA00023310"/>
    </source>
</evidence>
<evidence type="ECO:0000313" key="8">
    <source>
        <dbReference type="EMBL" id="QBP18776.1"/>
    </source>
</evidence>
<keyword evidence="7" id="KW-1003">Cell membrane</keyword>
<comment type="subcellular location">
    <subcellularLocation>
        <location evidence="7">Cell membrane</location>
        <topology evidence="7">Peripheral membrane protein</topology>
    </subcellularLocation>
    <subcellularLocation>
        <location evidence="1">Membrane</location>
    </subcellularLocation>
</comment>
<gene>
    <name evidence="7" type="primary">atpH</name>
    <name evidence="8" type="ORF">ELX58_06615</name>
</gene>
<protein>
    <recommendedName>
        <fullName evidence="7">ATP synthase subunit delta</fullName>
    </recommendedName>
    <alternativeName>
        <fullName evidence="7">ATP synthase F(1) sector subunit delta</fullName>
    </alternativeName>
    <alternativeName>
        <fullName evidence="7">F-type ATPase subunit delta</fullName>
        <shortName evidence="7">F-ATPase subunit delta</shortName>
    </alternativeName>
</protein>
<evidence type="ECO:0000256" key="2">
    <source>
        <dbReference type="ARBA" id="ARBA00022448"/>
    </source>
</evidence>
<dbReference type="Pfam" id="PF00213">
    <property type="entry name" value="OSCP"/>
    <property type="match status" value="1"/>
</dbReference>
<dbReference type="RefSeq" id="WP_133442334.1">
    <property type="nucleotide sequence ID" value="NZ_CP034726.1"/>
</dbReference>
<name>A0A4P6ZLS4_9LACO</name>
<keyword evidence="4 7" id="KW-0406">Ion transport</keyword>
<dbReference type="HAMAP" id="MF_01416">
    <property type="entry name" value="ATP_synth_delta_bact"/>
    <property type="match status" value="1"/>
</dbReference>
<dbReference type="Proteomes" id="UP000294321">
    <property type="component" value="Chromosome"/>
</dbReference>
<comment type="function">
    <text evidence="7">This protein is part of the stalk that links CF(0) to CF(1). It either transmits conformational changes from CF(0) to CF(1) or is implicated in proton conduction.</text>
</comment>
<evidence type="ECO:0000256" key="5">
    <source>
        <dbReference type="ARBA" id="ARBA00023136"/>
    </source>
</evidence>
<dbReference type="GO" id="GO:0045259">
    <property type="term" value="C:proton-transporting ATP synthase complex"/>
    <property type="evidence" value="ECO:0007669"/>
    <property type="project" value="UniProtKB-KW"/>
</dbReference>
<comment type="function">
    <text evidence="7">F(1)F(0) ATP synthase produces ATP from ADP in the presence of a proton or sodium gradient. F-type ATPases consist of two structural domains, F(1) containing the extramembraneous catalytic core and F(0) containing the membrane proton channel, linked together by a central stalk and a peripheral stalk. During catalysis, ATP synthesis in the catalytic domain of F(1) is coupled via a rotary mechanism of the central stalk subunits to proton translocation.</text>
</comment>
<sequence length="180" mass="20218">MLSKITFAKRYSKALFDLLKSDHELDSGYKELTQVRDVIKSTPQLLAALNSVSFPEADKEKLVEPLVNNVSIKYVKNLIKVVFECGRMSNMVTLIDQFEHLYDQDHKIVHAELITAVKVDDQQIEALKKAFAERTGANQVIFNCKVDQGIIGGVVIKSSNVIIDGSVKTRISRVRQLLLS</sequence>
<dbReference type="OrthoDB" id="9786633at2"/>
<accession>A0A4P6ZLS4</accession>
<dbReference type="Gene3D" id="1.10.520.20">
    <property type="entry name" value="N-terminal domain of the delta subunit of the F1F0-ATP synthase"/>
    <property type="match status" value="1"/>
</dbReference>
<dbReference type="SUPFAM" id="SSF47928">
    <property type="entry name" value="N-terminal domain of the delta subunit of the F1F0-ATP synthase"/>
    <property type="match status" value="1"/>
</dbReference>
<proteinExistence type="inferred from homology"/>
<keyword evidence="5 7" id="KW-0472">Membrane</keyword>
<evidence type="ECO:0000256" key="7">
    <source>
        <dbReference type="HAMAP-Rule" id="MF_01416"/>
    </source>
</evidence>
<keyword evidence="2 7" id="KW-0813">Transport</keyword>
<keyword evidence="3 7" id="KW-0375">Hydrogen ion transport</keyword>
<keyword evidence="9" id="KW-1185">Reference proteome</keyword>
<evidence type="ECO:0000256" key="4">
    <source>
        <dbReference type="ARBA" id="ARBA00023065"/>
    </source>
</evidence>
<organism evidence="8 9">
    <name type="scientific">Acetilactobacillus jinshanensis</name>
    <dbReference type="NCBI Taxonomy" id="1720083"/>
    <lineage>
        <taxon>Bacteria</taxon>
        <taxon>Bacillati</taxon>
        <taxon>Bacillota</taxon>
        <taxon>Bacilli</taxon>
        <taxon>Lactobacillales</taxon>
        <taxon>Lactobacillaceae</taxon>
        <taxon>Acetilactobacillus</taxon>
    </lineage>
</organism>
<dbReference type="PANTHER" id="PTHR11910">
    <property type="entry name" value="ATP SYNTHASE DELTA CHAIN"/>
    <property type="match status" value="1"/>
</dbReference>
<evidence type="ECO:0000256" key="3">
    <source>
        <dbReference type="ARBA" id="ARBA00022781"/>
    </source>
</evidence>
<evidence type="ECO:0000313" key="9">
    <source>
        <dbReference type="Proteomes" id="UP000294321"/>
    </source>
</evidence>
<comment type="similarity">
    <text evidence="7">Belongs to the ATPase delta chain family.</text>
</comment>
<keyword evidence="7" id="KW-0139">CF(1)</keyword>
<dbReference type="KEGG" id="lji:ELX58_06615"/>
<dbReference type="PRINTS" id="PR00125">
    <property type="entry name" value="ATPASEDELTA"/>
</dbReference>
<keyword evidence="6 7" id="KW-0066">ATP synthesis</keyword>